<keyword evidence="1 3" id="KW-0732">Signal</keyword>
<dbReference type="Proteomes" id="UP000193986">
    <property type="component" value="Unassembled WGS sequence"/>
</dbReference>
<gene>
    <name evidence="5" type="ORF">BCR39DRAFT_518209</name>
</gene>
<dbReference type="Pfam" id="PF05426">
    <property type="entry name" value="Alginate_lyase"/>
    <property type="match status" value="1"/>
</dbReference>
<organism evidence="5 6">
    <name type="scientific">Naematelia encephala</name>
    <dbReference type="NCBI Taxonomy" id="71784"/>
    <lineage>
        <taxon>Eukaryota</taxon>
        <taxon>Fungi</taxon>
        <taxon>Dikarya</taxon>
        <taxon>Basidiomycota</taxon>
        <taxon>Agaricomycotina</taxon>
        <taxon>Tremellomycetes</taxon>
        <taxon>Tremellales</taxon>
        <taxon>Naemateliaceae</taxon>
        <taxon>Naematelia</taxon>
    </lineage>
</organism>
<accession>A0A1Y2BHN5</accession>
<reference evidence="5 6" key="1">
    <citation type="submission" date="2016-07" db="EMBL/GenBank/DDBJ databases">
        <title>Pervasive Adenine N6-methylation of Active Genes in Fungi.</title>
        <authorList>
            <consortium name="DOE Joint Genome Institute"/>
            <person name="Mondo S.J."/>
            <person name="Dannebaum R.O."/>
            <person name="Kuo R.C."/>
            <person name="Labutti K."/>
            <person name="Haridas S."/>
            <person name="Kuo A."/>
            <person name="Salamov A."/>
            <person name="Ahrendt S.R."/>
            <person name="Lipzen A."/>
            <person name="Sullivan W."/>
            <person name="Andreopoulos W.B."/>
            <person name="Clum A."/>
            <person name="Lindquist E."/>
            <person name="Daum C."/>
            <person name="Ramamoorthy G.K."/>
            <person name="Gryganskyi A."/>
            <person name="Culley D."/>
            <person name="Magnuson J.K."/>
            <person name="James T.Y."/>
            <person name="O'Malley M.A."/>
            <person name="Stajich J.E."/>
            <person name="Spatafora J.W."/>
            <person name="Visel A."/>
            <person name="Grigoriev I.V."/>
        </authorList>
    </citation>
    <scope>NUCLEOTIDE SEQUENCE [LARGE SCALE GENOMIC DNA]</scope>
    <source>
        <strain evidence="5 6">68-887.2</strain>
    </source>
</reference>
<evidence type="ECO:0000256" key="3">
    <source>
        <dbReference type="SAM" id="SignalP"/>
    </source>
</evidence>
<evidence type="ECO:0000256" key="1">
    <source>
        <dbReference type="ARBA" id="ARBA00022729"/>
    </source>
</evidence>
<dbReference type="STRING" id="71784.A0A1Y2BHN5"/>
<sequence>MPSLATILRALTLTLTFLAAPCKAVGITSYANMFFEPSDVINSTWFENSQWAQEMAISWTRKLALNGPWSVTNKTVMAKSGDVHDYLSYAVYYWPNCTSVGNTTALTSEEVWDECPYYRRDGVFNPDIHVVEDNEAMANLTDSVYLAAMAYIGTGDSAYSQHINDAMHTFFVNNATRMNPSIDYSQVIRGPGTQGGRRQGVLDMRGLAKAVSGVLVLRELEAPEWTDETDQGFVQWATDMVTWLETDDLALAEKAASNNHGTFYYNQLCALYALLGENDKAISALNEFYNSTFPGQINANGDQPLETARTRPYHYRAYNLAALTTNARIGDYVGLSPSGWNRTTTSGATMFDALKFAMAQNASTTNEDAEINQLNPTIAAVASKFGDPDGAYAAFLKASDPYYPGQPYFALNAGVSDSGIRQGLLRTTYGAVPAQPTKGSSWGYKRHERSRRRL</sequence>
<dbReference type="SUPFAM" id="SSF48230">
    <property type="entry name" value="Chondroitin AC/alginate lyase"/>
    <property type="match status" value="1"/>
</dbReference>
<dbReference type="GO" id="GO:0042597">
    <property type="term" value="C:periplasmic space"/>
    <property type="evidence" value="ECO:0007669"/>
    <property type="project" value="InterPro"/>
</dbReference>
<feature type="signal peptide" evidence="3">
    <location>
        <begin position="1"/>
        <end position="24"/>
    </location>
</feature>
<dbReference type="AlphaFoldDB" id="A0A1Y2BHN5"/>
<name>A0A1Y2BHN5_9TREE</name>
<protein>
    <submittedName>
        <fullName evidence="5">Alginate lyase-domain-containing protein</fullName>
    </submittedName>
</protein>
<dbReference type="Gene3D" id="1.50.10.100">
    <property type="entry name" value="Chondroitin AC/alginate lyase"/>
    <property type="match status" value="1"/>
</dbReference>
<evidence type="ECO:0000313" key="5">
    <source>
        <dbReference type="EMBL" id="ORY34037.1"/>
    </source>
</evidence>
<proteinExistence type="predicted"/>
<dbReference type="OrthoDB" id="63533at2759"/>
<keyword evidence="2 5" id="KW-0456">Lyase</keyword>
<dbReference type="EMBL" id="MCFC01000004">
    <property type="protein sequence ID" value="ORY34037.1"/>
    <property type="molecule type" value="Genomic_DNA"/>
</dbReference>
<dbReference type="InterPro" id="IPR008929">
    <property type="entry name" value="Chondroitin_lyas"/>
</dbReference>
<feature type="chain" id="PRO_5012621201" evidence="3">
    <location>
        <begin position="25"/>
        <end position="454"/>
    </location>
</feature>
<dbReference type="InParanoid" id="A0A1Y2BHN5"/>
<feature type="domain" description="Alginate lyase" evidence="4">
    <location>
        <begin position="70"/>
        <end position="360"/>
    </location>
</feature>
<dbReference type="InterPro" id="IPR008397">
    <property type="entry name" value="Alginate_lyase_dom"/>
</dbReference>
<comment type="caution">
    <text evidence="5">The sequence shown here is derived from an EMBL/GenBank/DDBJ whole genome shotgun (WGS) entry which is preliminary data.</text>
</comment>
<evidence type="ECO:0000259" key="4">
    <source>
        <dbReference type="Pfam" id="PF05426"/>
    </source>
</evidence>
<dbReference type="GO" id="GO:0016829">
    <property type="term" value="F:lyase activity"/>
    <property type="evidence" value="ECO:0007669"/>
    <property type="project" value="UniProtKB-KW"/>
</dbReference>
<keyword evidence="6" id="KW-1185">Reference proteome</keyword>
<evidence type="ECO:0000313" key="6">
    <source>
        <dbReference type="Proteomes" id="UP000193986"/>
    </source>
</evidence>
<evidence type="ECO:0000256" key="2">
    <source>
        <dbReference type="ARBA" id="ARBA00023239"/>
    </source>
</evidence>